<evidence type="ECO:0000256" key="5">
    <source>
        <dbReference type="ARBA" id="ARBA00022618"/>
    </source>
</evidence>
<evidence type="ECO:0000256" key="7">
    <source>
        <dbReference type="ARBA" id="ARBA00022840"/>
    </source>
</evidence>
<keyword evidence="9 12" id="KW-0573">Peptidoglycan synthesis</keyword>
<dbReference type="Pfam" id="PF08245">
    <property type="entry name" value="Mur_ligase_M"/>
    <property type="match status" value="1"/>
</dbReference>
<dbReference type="SUPFAM" id="SSF53244">
    <property type="entry name" value="MurD-like peptide ligases, peptide-binding domain"/>
    <property type="match status" value="1"/>
</dbReference>
<comment type="subcellular location">
    <subcellularLocation>
        <location evidence="1 12 13">Cytoplasm</location>
    </subcellularLocation>
</comment>
<evidence type="ECO:0000256" key="13">
    <source>
        <dbReference type="RuleBase" id="RU003664"/>
    </source>
</evidence>
<evidence type="ECO:0000256" key="2">
    <source>
        <dbReference type="ARBA" id="ARBA00004752"/>
    </source>
</evidence>
<dbReference type="Gene3D" id="3.40.1190.10">
    <property type="entry name" value="Mur-like, catalytic domain"/>
    <property type="match status" value="1"/>
</dbReference>
<evidence type="ECO:0000313" key="17">
    <source>
        <dbReference type="Proteomes" id="UP001431449"/>
    </source>
</evidence>
<comment type="function">
    <text evidence="13">Cell wall formation. Catalyzes the addition of glutamate to the nucleotide precursor UDP-N-acetylmuramoyl-L-alanine (UMA).</text>
</comment>
<evidence type="ECO:0000256" key="6">
    <source>
        <dbReference type="ARBA" id="ARBA00022741"/>
    </source>
</evidence>
<comment type="function">
    <text evidence="12">Cell wall formation. Catalyzes the addition of L-glutamate to the nucleotide precursor UDP-N-acetylmuramoyl-L-alanine.</text>
</comment>
<gene>
    <name evidence="16" type="primary">murD</name>
    <name evidence="12" type="synonym">murD2</name>
    <name evidence="16" type="ORF">M0G41_14920</name>
</gene>
<feature type="domain" description="Mur ligase central" evidence="15">
    <location>
        <begin position="116"/>
        <end position="280"/>
    </location>
</feature>
<dbReference type="PANTHER" id="PTHR43692">
    <property type="entry name" value="UDP-N-ACETYLMURAMOYLALANINE--D-GLUTAMATE LIGASE"/>
    <property type="match status" value="1"/>
</dbReference>
<keyword evidence="7 12" id="KW-0067">ATP-binding</keyword>
<evidence type="ECO:0000256" key="1">
    <source>
        <dbReference type="ARBA" id="ARBA00004496"/>
    </source>
</evidence>
<dbReference type="NCBIfam" id="TIGR01087">
    <property type="entry name" value="murD"/>
    <property type="match status" value="1"/>
</dbReference>
<dbReference type="PANTHER" id="PTHR43692:SF1">
    <property type="entry name" value="UDP-N-ACETYLMURAMOYLALANINE--D-GLUTAMATE LIGASE"/>
    <property type="match status" value="1"/>
</dbReference>
<keyword evidence="5 12" id="KW-0132">Cell division</keyword>
<dbReference type="InterPro" id="IPR043687">
    <property type="entry name" value="MurD2"/>
</dbReference>
<evidence type="ECO:0000256" key="10">
    <source>
        <dbReference type="ARBA" id="ARBA00023306"/>
    </source>
</evidence>
<dbReference type="InterPro" id="IPR005762">
    <property type="entry name" value="MurD"/>
</dbReference>
<evidence type="ECO:0000256" key="11">
    <source>
        <dbReference type="ARBA" id="ARBA00023316"/>
    </source>
</evidence>
<reference evidence="16" key="1">
    <citation type="submission" date="2022-04" db="EMBL/GenBank/DDBJ databases">
        <title>Lysobacter sp. CAU 1642 isolated from sea sand.</title>
        <authorList>
            <person name="Kim W."/>
        </authorList>
    </citation>
    <scope>NUCLEOTIDE SEQUENCE</scope>
    <source>
        <strain evidence="16">CAU 1642</strain>
    </source>
</reference>
<dbReference type="Gene3D" id="3.40.50.720">
    <property type="entry name" value="NAD(P)-binding Rossmann-like Domain"/>
    <property type="match status" value="1"/>
</dbReference>
<evidence type="ECO:0000259" key="15">
    <source>
        <dbReference type="Pfam" id="PF08245"/>
    </source>
</evidence>
<dbReference type="Gene3D" id="3.90.190.20">
    <property type="entry name" value="Mur ligase, C-terminal domain"/>
    <property type="match status" value="1"/>
</dbReference>
<evidence type="ECO:0000256" key="9">
    <source>
        <dbReference type="ARBA" id="ARBA00022984"/>
    </source>
</evidence>
<comment type="pathway">
    <text evidence="2 12 13">Cell wall biogenesis; peptidoglycan biosynthesis.</text>
</comment>
<keyword evidence="17" id="KW-1185">Reference proteome</keyword>
<dbReference type="InterPro" id="IPR013221">
    <property type="entry name" value="Mur_ligase_cen"/>
</dbReference>
<keyword evidence="4 12" id="KW-0436">Ligase</keyword>
<evidence type="ECO:0000256" key="8">
    <source>
        <dbReference type="ARBA" id="ARBA00022960"/>
    </source>
</evidence>
<evidence type="ECO:0000259" key="14">
    <source>
        <dbReference type="Pfam" id="PF02875"/>
    </source>
</evidence>
<evidence type="ECO:0000256" key="12">
    <source>
        <dbReference type="HAMAP-Rule" id="MF_02208"/>
    </source>
</evidence>
<comment type="catalytic activity">
    <reaction evidence="13">
        <text>UDP-N-acetyl-alpha-D-muramoyl-L-alanine + D-glutamate + ATP = UDP-N-acetyl-alpha-D-muramoyl-L-alanyl-D-glutamate + ADP + phosphate + H(+)</text>
        <dbReference type="Rhea" id="RHEA:16429"/>
        <dbReference type="ChEBI" id="CHEBI:15378"/>
        <dbReference type="ChEBI" id="CHEBI:29986"/>
        <dbReference type="ChEBI" id="CHEBI:30616"/>
        <dbReference type="ChEBI" id="CHEBI:43474"/>
        <dbReference type="ChEBI" id="CHEBI:83898"/>
        <dbReference type="ChEBI" id="CHEBI:83900"/>
        <dbReference type="ChEBI" id="CHEBI:456216"/>
        <dbReference type="EC" id="6.3.2.9"/>
    </reaction>
</comment>
<keyword evidence="10 12" id="KW-0131">Cell cycle</keyword>
<accession>A0ABT0GL47</accession>
<dbReference type="SUPFAM" id="SSF53623">
    <property type="entry name" value="MurD-like peptide ligases, catalytic domain"/>
    <property type="match status" value="1"/>
</dbReference>
<dbReference type="EC" id="6.3.2.53" evidence="12"/>
<keyword evidence="3 12" id="KW-0963">Cytoplasm</keyword>
<organism evidence="16 17">
    <name type="scientific">Pseudomarimonas salicorniae</name>
    <dbReference type="NCBI Taxonomy" id="2933270"/>
    <lineage>
        <taxon>Bacteria</taxon>
        <taxon>Pseudomonadati</taxon>
        <taxon>Pseudomonadota</taxon>
        <taxon>Gammaproteobacteria</taxon>
        <taxon>Lysobacterales</taxon>
        <taxon>Lysobacteraceae</taxon>
        <taxon>Pseudomarimonas</taxon>
    </lineage>
</organism>
<dbReference type="EMBL" id="JALNMH010000012">
    <property type="protein sequence ID" value="MCK7594959.1"/>
    <property type="molecule type" value="Genomic_DNA"/>
</dbReference>
<dbReference type="InterPro" id="IPR036615">
    <property type="entry name" value="Mur_ligase_C_dom_sf"/>
</dbReference>
<dbReference type="GO" id="GO:0008764">
    <property type="term" value="F:UDP-N-acetylmuramoylalanine-D-glutamate ligase activity"/>
    <property type="evidence" value="ECO:0007669"/>
    <property type="project" value="UniProtKB-EC"/>
</dbReference>
<keyword evidence="8 12" id="KW-0133">Cell shape</keyword>
<dbReference type="InterPro" id="IPR036565">
    <property type="entry name" value="Mur-like_cat_sf"/>
</dbReference>
<dbReference type="RefSeq" id="WP_248210665.1">
    <property type="nucleotide sequence ID" value="NZ_JALNMH010000012.1"/>
</dbReference>
<keyword evidence="6 12" id="KW-0547">Nucleotide-binding</keyword>
<dbReference type="InterPro" id="IPR004101">
    <property type="entry name" value="Mur_ligase_C"/>
</dbReference>
<keyword evidence="11 12" id="KW-0961">Cell wall biogenesis/degradation</keyword>
<proteinExistence type="inferred from homology"/>
<comment type="catalytic activity">
    <reaction evidence="12">
        <text>UDP-N-acetyl-alpha-D-muramoyl-L-alanine + L-glutamate + ATP = UDP-N-acetyl-alpha-D-muramoyl-L-alanyl-L-glutamate + ADP + phosphate + H(+)</text>
        <dbReference type="Rhea" id="RHEA:58816"/>
        <dbReference type="ChEBI" id="CHEBI:15378"/>
        <dbReference type="ChEBI" id="CHEBI:29985"/>
        <dbReference type="ChEBI" id="CHEBI:30616"/>
        <dbReference type="ChEBI" id="CHEBI:43474"/>
        <dbReference type="ChEBI" id="CHEBI:83898"/>
        <dbReference type="ChEBI" id="CHEBI:142725"/>
        <dbReference type="ChEBI" id="CHEBI:456216"/>
        <dbReference type="EC" id="6.3.2.53"/>
    </reaction>
</comment>
<protein>
    <recommendedName>
        <fullName evidence="12">UDP-N-acetylmuramoyl-L-alanine--L-glutamate ligase</fullName>
        <ecNumber evidence="12">6.3.2.53</ecNumber>
    </recommendedName>
    <alternativeName>
        <fullName evidence="12">UDP-N-acetylmuramoyl-L-alanyl-L-glutamate synthetase</fullName>
        <shortName evidence="12">UDP-MurNAc-L-Ala-L-Glu synthetase</shortName>
    </alternativeName>
</protein>
<dbReference type="HAMAP" id="MF_00639">
    <property type="entry name" value="MurD"/>
    <property type="match status" value="1"/>
</dbReference>
<dbReference type="Proteomes" id="UP001431449">
    <property type="component" value="Unassembled WGS sequence"/>
</dbReference>
<evidence type="ECO:0000256" key="4">
    <source>
        <dbReference type="ARBA" id="ARBA00022598"/>
    </source>
</evidence>
<feature type="domain" description="Mur ligase C-terminal" evidence="14">
    <location>
        <begin position="303"/>
        <end position="418"/>
    </location>
</feature>
<evidence type="ECO:0000313" key="16">
    <source>
        <dbReference type="EMBL" id="MCK7594959.1"/>
    </source>
</evidence>
<evidence type="ECO:0000256" key="3">
    <source>
        <dbReference type="ARBA" id="ARBA00022490"/>
    </source>
</evidence>
<name>A0ABT0GL47_9GAMM</name>
<dbReference type="Pfam" id="PF02875">
    <property type="entry name" value="Mur_ligase_C"/>
    <property type="match status" value="1"/>
</dbReference>
<comment type="caution">
    <text evidence="12">Lacks conserved residue(s) required for the propagation of feature annotation.</text>
</comment>
<dbReference type="HAMAP" id="MF_02208">
    <property type="entry name" value="MurD2_subfam"/>
    <property type="match status" value="1"/>
</dbReference>
<comment type="similarity">
    <text evidence="12">Belongs to the MurCDEF family. MurD2 subfamily.</text>
</comment>
<comment type="caution">
    <text evidence="16">The sequence shown here is derived from an EMBL/GenBank/DDBJ whole genome shotgun (WGS) entry which is preliminary data.</text>
</comment>
<sequence>MRLSALEGRRVALWGLGREGRAAWRAFRARWPQAPLAVFCPQAEHAEARALNDPQLQVFGEPDAEALARFEVVIKSPGISAYHPALLEAASRGTGFTSGTALWFAAQLPGRKLCLTGTKGKSSTTALIAHLLRRGGRCVGLAGNIGLPLLELVDPPKVPDVWAIELSSYQTVDAVAPDVAVVLNLYPEHLDWHGGVERYYADKLALVTRASPRRVVLNHRDARLRELGVSLPGVTWFGREDGWHLREAEVWRGDRRVLGDDALSLPGLHNRLNLCAALAAIEALGEDAEVLSPAAADFRGLPHRLHRLGERGGVEYVDDSISTTPEASLAGLACFAGRRVAVLLGGFERGLPWEGVAERMGESPPVLAVCRGQNGPRIAASLRRERADLNLIEVDTLEQAISAAAEAAGEGGVVLLSPGAPSFPEFRDYAERGRRFAELAGFPAELAKIEGLGIA</sequence>